<evidence type="ECO:0000313" key="4">
    <source>
        <dbReference type="Proteomes" id="UP000095563"/>
    </source>
</evidence>
<dbReference type="EMBL" id="CZBO01000002">
    <property type="protein sequence ID" value="CUP98839.1"/>
    <property type="molecule type" value="Genomic_DNA"/>
</dbReference>
<dbReference type="Proteomes" id="UP000095563">
    <property type="component" value="Unassembled WGS sequence"/>
</dbReference>
<evidence type="ECO:0000259" key="2">
    <source>
        <dbReference type="Pfam" id="PF12439"/>
    </source>
</evidence>
<accession>A0A174SWC1</accession>
<sequence>MKFGKNSFKSYGRGIEKEWMLSNGRSAFSGSTIIGANSRKYHAILIASIKSPDERHMILPKVCETFIKNGIRFPLATTKYKNEVIEGYKNLQSFSYNGIPEYTYFIDGTLIKKRVFLEKGKNTAIIEYLIKGNKDGGELILTPFMSFRNPGEVSSDDNLKFIKKDLKSGFSINPKLKEDINIRIFLSEGEVLSRSEKITEEVYYDVDKTTGDKYLDRNYIPGDMVVKVKKYEEKRVHLVCTIEEDEEIDAEKIVQYEEKRISDLRNTFKNDNRVLAKYLPISADHFIVDRDSINSKTVLAGYPWFLDWGRDTMIALTGIGMCTGRFDDTKDILRSFSLYEKNGLIPNMFPDLGQEPLYNTVDASLWYIHAIYMYLLYKNDTTELNFVKEELYGTIKNIIKAYMEGTDFSIKMDEDSLIMAGDGLDQVTWMDVRVNGIVVTPRHGKPVEINALWYNALKIAALLGEKFSDEEFKEYESLAEKVKASFNEKFWNEEEQCLYDVVNNIESDPSIRPNQAWAVSLPFTMLSKEKEIKVIEKIYDYLYTPLGLRSLSKDHDDYKPVYKGKLIDRDMAYHQGTVWSFPMGSFLSGYCKVHEYSDDSIKFVDEALKEMEIHIEDQCLGGIAEIFDGDSPHNPRGCYNQAWGVGEIIRVYYECIRGNNKRLEEARKNMFNK</sequence>
<dbReference type="NCBIfam" id="TIGR01561">
    <property type="entry name" value="gde_arch"/>
    <property type="match status" value="1"/>
</dbReference>
<dbReference type="PANTHER" id="PTHR10569">
    <property type="entry name" value="GLYCOGEN DEBRANCHING ENZYME"/>
    <property type="match status" value="1"/>
</dbReference>
<dbReference type="GO" id="GO:0005980">
    <property type="term" value="P:glycogen catabolic process"/>
    <property type="evidence" value="ECO:0007669"/>
    <property type="project" value="InterPro"/>
</dbReference>
<dbReference type="GO" id="GO:0004134">
    <property type="term" value="F:4-alpha-glucanotransferase activity"/>
    <property type="evidence" value="ECO:0007669"/>
    <property type="project" value="InterPro"/>
</dbReference>
<dbReference type="InterPro" id="IPR032790">
    <property type="entry name" value="GDE_C"/>
</dbReference>
<dbReference type="FunFam" id="1.50.10.10:FF:000073">
    <property type="entry name" value="Glycogen debranching enzyme, hypothetical (TreX-like)"/>
    <property type="match status" value="1"/>
</dbReference>
<organism evidence="3 4">
    <name type="scientific">Clostridium baratii</name>
    <dbReference type="NCBI Taxonomy" id="1561"/>
    <lineage>
        <taxon>Bacteria</taxon>
        <taxon>Bacillati</taxon>
        <taxon>Bacillota</taxon>
        <taxon>Clostridia</taxon>
        <taxon>Eubacteriales</taxon>
        <taxon>Clostridiaceae</taxon>
        <taxon>Clostridium</taxon>
    </lineage>
</organism>
<dbReference type="PANTHER" id="PTHR10569:SF2">
    <property type="entry name" value="GLYCOGEN DEBRANCHING ENZYME"/>
    <property type="match status" value="1"/>
</dbReference>
<dbReference type="SUPFAM" id="SSF48208">
    <property type="entry name" value="Six-hairpin glycosidases"/>
    <property type="match status" value="1"/>
</dbReference>
<dbReference type="InterPro" id="IPR008928">
    <property type="entry name" value="6-hairpin_glycosidase_sf"/>
</dbReference>
<evidence type="ECO:0000313" key="3">
    <source>
        <dbReference type="EMBL" id="CUP98839.1"/>
    </source>
</evidence>
<reference evidence="3 4" key="1">
    <citation type="submission" date="2015-09" db="EMBL/GenBank/DDBJ databases">
        <authorList>
            <consortium name="Pathogen Informatics"/>
        </authorList>
    </citation>
    <scope>NUCLEOTIDE SEQUENCE [LARGE SCALE GENOMIC DNA]</scope>
    <source>
        <strain evidence="3 4">2789STDY5834956</strain>
    </source>
</reference>
<dbReference type="Pfam" id="PF12439">
    <property type="entry name" value="GDE_N"/>
    <property type="match status" value="1"/>
</dbReference>
<gene>
    <name evidence="3" type="primary">gde</name>
    <name evidence="3" type="ORF">ERS852568_01451</name>
</gene>
<feature type="domain" description="Glycogen debranching enzyme bacterial and archaeal type N-terminal" evidence="2">
    <location>
        <begin position="17"/>
        <end position="233"/>
    </location>
</feature>
<name>A0A174SWC1_9CLOT</name>
<dbReference type="InterPro" id="IPR012341">
    <property type="entry name" value="6hp_glycosidase-like_sf"/>
</dbReference>
<dbReference type="Pfam" id="PF06202">
    <property type="entry name" value="GDE_C"/>
    <property type="match status" value="1"/>
</dbReference>
<feature type="domain" description="Glycogen debranching enzyme C-terminal" evidence="1">
    <location>
        <begin position="282"/>
        <end position="650"/>
    </location>
</feature>
<dbReference type="Gene3D" id="1.50.10.10">
    <property type="match status" value="1"/>
</dbReference>
<dbReference type="RefSeq" id="WP_055207408.1">
    <property type="nucleotide sequence ID" value="NZ_CZBO01000002.1"/>
</dbReference>
<dbReference type="GO" id="GO:0004135">
    <property type="term" value="F:amylo-alpha-1,6-glucosidase activity"/>
    <property type="evidence" value="ECO:0007669"/>
    <property type="project" value="InterPro"/>
</dbReference>
<dbReference type="InterPro" id="IPR010401">
    <property type="entry name" value="AGL/Gdb1"/>
</dbReference>
<protein>
    <submittedName>
        <fullName evidence="3">Glycogen debranching protein</fullName>
    </submittedName>
</protein>
<evidence type="ECO:0000259" key="1">
    <source>
        <dbReference type="Pfam" id="PF06202"/>
    </source>
</evidence>
<proteinExistence type="predicted"/>
<dbReference type="AlphaFoldDB" id="A0A174SWC1"/>
<dbReference type="InterPro" id="IPR024742">
    <property type="entry name" value="Glycogen_debranch_N"/>
</dbReference>
<dbReference type="InterPro" id="IPR006451">
    <property type="entry name" value="Glycogen_debranch_arc"/>
</dbReference>